<reference evidence="5 6" key="1">
    <citation type="journal article" date="2016" name="Nat. Commun.">
        <title>Thousands of microbial genomes shed light on interconnected biogeochemical processes in an aquifer system.</title>
        <authorList>
            <person name="Anantharaman K."/>
            <person name="Brown C.T."/>
            <person name="Hug L.A."/>
            <person name="Sharon I."/>
            <person name="Castelle C.J."/>
            <person name="Probst A.J."/>
            <person name="Thomas B.C."/>
            <person name="Singh A."/>
            <person name="Wilkins M.J."/>
            <person name="Karaoz U."/>
            <person name="Brodie E.L."/>
            <person name="Williams K.H."/>
            <person name="Hubbard S.S."/>
            <person name="Banfield J.F."/>
        </authorList>
    </citation>
    <scope>NUCLEOTIDE SEQUENCE [LARGE SCALE GENOMIC DNA]</scope>
</reference>
<evidence type="ECO:0000256" key="2">
    <source>
        <dbReference type="ARBA" id="ARBA00009840"/>
    </source>
</evidence>
<keyword evidence="3" id="KW-0175">Coiled coil</keyword>
<keyword evidence="4" id="KW-0233">DNA recombination</keyword>
<comment type="function">
    <text evidence="1">Involved in DNA recombination.</text>
</comment>
<name>A0A1F4RB71_UNCSA</name>
<sequence>MTAVLVVLSSLIVVLLVGLGVLVLQRSPQSDQSTAKLMMDLIENLRKEVSDSAARSRQEIQGNLSNISEQLLKGLTTSSDTIQKQFHQSAAIIKDVTEKLTKLDETNKQVLDFSSQLQSLENILKNPKQRGILGEYFLETLLGNVLAPGQYKMQYKFNNGDLVDAAIFYRDRIIPVDAKFSLEKYNRIMEEKHEAARTQLEKEFKADLKERIDETSKYIRPTENTTDFAFMFIPAEGIFYNLLIYRVGNVQVSSKDLIEYAFGKHVIIVSPTSFFAYLETVIHGLKALKLEENVKEIIKRVGELAKHLETYETYMQKLGNTIGTTVNQYNQAYKEFGKIDKDIYRITEGESGGLAKPVLLEP</sequence>
<proteinExistence type="inferred from homology"/>
<evidence type="ECO:0000256" key="3">
    <source>
        <dbReference type="ARBA" id="ARBA00023054"/>
    </source>
</evidence>
<dbReference type="Pfam" id="PF02646">
    <property type="entry name" value="RmuC"/>
    <property type="match status" value="1"/>
</dbReference>
<protein>
    <recommendedName>
        <fullName evidence="7">Recombinase RmuC</fullName>
    </recommendedName>
</protein>
<dbReference type="PANTHER" id="PTHR30563">
    <property type="entry name" value="DNA RECOMBINATION PROTEIN RMUC"/>
    <property type="match status" value="1"/>
</dbReference>
<evidence type="ECO:0000256" key="1">
    <source>
        <dbReference type="ARBA" id="ARBA00003416"/>
    </source>
</evidence>
<dbReference type="InterPro" id="IPR003798">
    <property type="entry name" value="DNA_recombination_RmuC"/>
</dbReference>
<evidence type="ECO:0000313" key="6">
    <source>
        <dbReference type="Proteomes" id="UP000176938"/>
    </source>
</evidence>
<gene>
    <name evidence="5" type="ORF">A3H38_04730</name>
</gene>
<organism evidence="5 6">
    <name type="scientific">candidate division WOR-1 bacterium RIFCSPLOWO2_02_FULL_46_20</name>
    <dbReference type="NCBI Taxonomy" id="1802567"/>
    <lineage>
        <taxon>Bacteria</taxon>
        <taxon>Bacillati</taxon>
        <taxon>Saganbacteria</taxon>
    </lineage>
</organism>
<comment type="similarity">
    <text evidence="2">Belongs to the RmuC family.</text>
</comment>
<evidence type="ECO:0000313" key="5">
    <source>
        <dbReference type="EMBL" id="OGC05417.1"/>
    </source>
</evidence>
<dbReference type="PANTHER" id="PTHR30563:SF0">
    <property type="entry name" value="DNA RECOMBINATION PROTEIN RMUC"/>
    <property type="match status" value="1"/>
</dbReference>
<dbReference type="GO" id="GO:0006310">
    <property type="term" value="P:DNA recombination"/>
    <property type="evidence" value="ECO:0007669"/>
    <property type="project" value="UniProtKB-KW"/>
</dbReference>
<accession>A0A1F4RB71</accession>
<evidence type="ECO:0008006" key="7">
    <source>
        <dbReference type="Google" id="ProtNLM"/>
    </source>
</evidence>
<dbReference type="AlphaFoldDB" id="A0A1F4RB71"/>
<dbReference type="EMBL" id="METP01000041">
    <property type="protein sequence ID" value="OGC05417.1"/>
    <property type="molecule type" value="Genomic_DNA"/>
</dbReference>
<comment type="caution">
    <text evidence="5">The sequence shown here is derived from an EMBL/GenBank/DDBJ whole genome shotgun (WGS) entry which is preliminary data.</text>
</comment>
<dbReference type="Proteomes" id="UP000176938">
    <property type="component" value="Unassembled WGS sequence"/>
</dbReference>
<evidence type="ECO:0000256" key="4">
    <source>
        <dbReference type="ARBA" id="ARBA00023172"/>
    </source>
</evidence>